<reference evidence="2 3" key="1">
    <citation type="submission" date="2019-05" db="EMBL/GenBank/DDBJ databases">
        <authorList>
            <person name="Qu J.-H."/>
        </authorList>
    </citation>
    <scope>NUCLEOTIDE SEQUENCE [LARGE SCALE GENOMIC DNA]</scope>
    <source>
        <strain evidence="2 3">T17</strain>
    </source>
</reference>
<accession>A0A5R9KSV3</accession>
<dbReference type="PANTHER" id="PTHR43316">
    <property type="entry name" value="HYDROLASE, HALOACID DELAHOGENASE-RELATED"/>
    <property type="match status" value="1"/>
</dbReference>
<dbReference type="SFLD" id="SFLDG01129">
    <property type="entry name" value="C1.5:_HAD__Beta-PGM__Phosphata"/>
    <property type="match status" value="1"/>
</dbReference>
<dbReference type="InterPro" id="IPR006439">
    <property type="entry name" value="HAD-SF_hydro_IA"/>
</dbReference>
<dbReference type="Gene3D" id="3.40.50.1000">
    <property type="entry name" value="HAD superfamily/HAD-like"/>
    <property type="match status" value="1"/>
</dbReference>
<dbReference type="SUPFAM" id="SSF56784">
    <property type="entry name" value="HAD-like"/>
    <property type="match status" value="1"/>
</dbReference>
<dbReference type="InterPro" id="IPR023214">
    <property type="entry name" value="HAD_sf"/>
</dbReference>
<organism evidence="2 3">
    <name type="scientific">Dyadobacter luticola</name>
    <dbReference type="NCBI Taxonomy" id="1979387"/>
    <lineage>
        <taxon>Bacteria</taxon>
        <taxon>Pseudomonadati</taxon>
        <taxon>Bacteroidota</taxon>
        <taxon>Cytophagia</taxon>
        <taxon>Cytophagales</taxon>
        <taxon>Spirosomataceae</taxon>
        <taxon>Dyadobacter</taxon>
    </lineage>
</organism>
<dbReference type="AlphaFoldDB" id="A0A5R9KSV3"/>
<proteinExistence type="predicted"/>
<protein>
    <submittedName>
        <fullName evidence="2">HAD family hydrolase</fullName>
    </submittedName>
</protein>
<dbReference type="InterPro" id="IPR036412">
    <property type="entry name" value="HAD-like_sf"/>
</dbReference>
<dbReference type="NCBIfam" id="TIGR01509">
    <property type="entry name" value="HAD-SF-IA-v3"/>
    <property type="match status" value="1"/>
</dbReference>
<evidence type="ECO:0000313" key="2">
    <source>
        <dbReference type="EMBL" id="TLU99375.1"/>
    </source>
</evidence>
<dbReference type="GO" id="GO:0016787">
    <property type="term" value="F:hydrolase activity"/>
    <property type="evidence" value="ECO:0007669"/>
    <property type="project" value="UniProtKB-KW"/>
</dbReference>
<dbReference type="Proteomes" id="UP000306402">
    <property type="component" value="Unassembled WGS sequence"/>
</dbReference>
<dbReference type="PRINTS" id="PR00413">
    <property type="entry name" value="HADHALOGNASE"/>
</dbReference>
<comment type="caution">
    <text evidence="2">The sequence shown here is derived from an EMBL/GenBank/DDBJ whole genome shotgun (WGS) entry which is preliminary data.</text>
</comment>
<keyword evidence="1 2" id="KW-0378">Hydrolase</keyword>
<gene>
    <name evidence="2" type="ORF">FEN17_22695</name>
</gene>
<sequence length="237" mass="26497">MIKGILLDYGGTIDTNGLHWANVLWDSYQRHQVSIDRESFAKAYTFGERALALNPIIQPQHVFYDVLFLKVGQQFHFLKEQGFEVNDAAIEAIARDCNHFAHTTVKNATPALANLAQQYPIVMVSNFYGNIQNVLRDFGILDYFQAVVESAVVGVRKPDPQIYQLGINLLGYLPAECAVVGDSYSKDISPAKQLGCKAVWLNVSGWEEGTAQKQREWEADVEITDFTRINEVIAGLG</sequence>
<dbReference type="SFLD" id="SFLDS00003">
    <property type="entry name" value="Haloacid_Dehalogenase"/>
    <property type="match status" value="1"/>
</dbReference>
<dbReference type="InterPro" id="IPR051540">
    <property type="entry name" value="S-2-haloacid_dehalogenase"/>
</dbReference>
<keyword evidence="3" id="KW-1185">Reference proteome</keyword>
<evidence type="ECO:0000256" key="1">
    <source>
        <dbReference type="ARBA" id="ARBA00022801"/>
    </source>
</evidence>
<dbReference type="EMBL" id="VCEJ01000005">
    <property type="protein sequence ID" value="TLU99375.1"/>
    <property type="molecule type" value="Genomic_DNA"/>
</dbReference>
<name>A0A5R9KSV3_9BACT</name>
<dbReference type="Pfam" id="PF00702">
    <property type="entry name" value="Hydrolase"/>
    <property type="match status" value="1"/>
</dbReference>
<dbReference type="RefSeq" id="WP_138367664.1">
    <property type="nucleotide sequence ID" value="NZ_VCEJ01000005.1"/>
</dbReference>
<dbReference type="OrthoDB" id="9797415at2"/>
<evidence type="ECO:0000313" key="3">
    <source>
        <dbReference type="Proteomes" id="UP000306402"/>
    </source>
</evidence>